<feature type="region of interest" description="Disordered" evidence="1">
    <location>
        <begin position="563"/>
        <end position="628"/>
    </location>
</feature>
<proteinExistence type="predicted"/>
<keyword evidence="4" id="KW-1185">Reference proteome</keyword>
<dbReference type="InterPro" id="IPR011989">
    <property type="entry name" value="ARM-like"/>
</dbReference>
<organism evidence="3 4">
    <name type="scientific">Laetiporus sulphureus 93-53</name>
    <dbReference type="NCBI Taxonomy" id="1314785"/>
    <lineage>
        <taxon>Eukaryota</taxon>
        <taxon>Fungi</taxon>
        <taxon>Dikarya</taxon>
        <taxon>Basidiomycota</taxon>
        <taxon>Agaricomycotina</taxon>
        <taxon>Agaricomycetes</taxon>
        <taxon>Polyporales</taxon>
        <taxon>Laetiporus</taxon>
    </lineage>
</organism>
<dbReference type="GO" id="GO:0031267">
    <property type="term" value="F:small GTPase binding"/>
    <property type="evidence" value="ECO:0007669"/>
    <property type="project" value="InterPro"/>
</dbReference>
<dbReference type="Pfam" id="PF06371">
    <property type="entry name" value="Drf_GBD"/>
    <property type="match status" value="1"/>
</dbReference>
<dbReference type="GO" id="GO:0003779">
    <property type="term" value="F:actin binding"/>
    <property type="evidence" value="ECO:0007669"/>
    <property type="project" value="InterPro"/>
</dbReference>
<feature type="region of interest" description="Disordered" evidence="1">
    <location>
        <begin position="102"/>
        <end position="158"/>
    </location>
</feature>
<evidence type="ECO:0000259" key="2">
    <source>
        <dbReference type="SMART" id="SM01140"/>
    </source>
</evidence>
<dbReference type="EMBL" id="KV427654">
    <property type="protein sequence ID" value="KZT02263.1"/>
    <property type="molecule type" value="Genomic_DNA"/>
</dbReference>
<dbReference type="Proteomes" id="UP000076871">
    <property type="component" value="Unassembled WGS sequence"/>
</dbReference>
<dbReference type="Gene3D" id="1.25.10.10">
    <property type="entry name" value="Leucine-rich Repeat Variant"/>
    <property type="match status" value="1"/>
</dbReference>
<feature type="region of interest" description="Disordered" evidence="1">
    <location>
        <begin position="1"/>
        <end position="76"/>
    </location>
</feature>
<feature type="compositionally biased region" description="Low complexity" evidence="1">
    <location>
        <begin position="126"/>
        <end position="136"/>
    </location>
</feature>
<dbReference type="GO" id="GO:0030036">
    <property type="term" value="P:actin cytoskeleton organization"/>
    <property type="evidence" value="ECO:0007669"/>
    <property type="project" value="InterPro"/>
</dbReference>
<dbReference type="SUPFAM" id="SSF48371">
    <property type="entry name" value="ARM repeat"/>
    <property type="match status" value="1"/>
</dbReference>
<reference evidence="3 4" key="1">
    <citation type="journal article" date="2016" name="Mol. Biol. Evol.">
        <title>Comparative Genomics of Early-Diverging Mushroom-Forming Fungi Provides Insights into the Origins of Lignocellulose Decay Capabilities.</title>
        <authorList>
            <person name="Nagy L.G."/>
            <person name="Riley R."/>
            <person name="Tritt A."/>
            <person name="Adam C."/>
            <person name="Daum C."/>
            <person name="Floudas D."/>
            <person name="Sun H."/>
            <person name="Yadav J.S."/>
            <person name="Pangilinan J."/>
            <person name="Larsson K.H."/>
            <person name="Matsuura K."/>
            <person name="Barry K."/>
            <person name="Labutti K."/>
            <person name="Kuo R."/>
            <person name="Ohm R.A."/>
            <person name="Bhattacharya S.S."/>
            <person name="Shirouzu T."/>
            <person name="Yoshinaga Y."/>
            <person name="Martin F.M."/>
            <person name="Grigoriev I.V."/>
            <person name="Hibbett D.S."/>
        </authorList>
    </citation>
    <scope>NUCLEOTIDE SEQUENCE [LARGE SCALE GENOMIC DNA]</scope>
    <source>
        <strain evidence="3 4">93-53</strain>
    </source>
</reference>
<dbReference type="OrthoDB" id="2155261at2759"/>
<dbReference type="InParanoid" id="A0A165C5Z2"/>
<name>A0A165C5Z2_9APHY</name>
<dbReference type="GeneID" id="63826861"/>
<feature type="domain" description="Formin GTPase-binding" evidence="2">
    <location>
        <begin position="57"/>
        <end position="329"/>
    </location>
</feature>
<dbReference type="AlphaFoldDB" id="A0A165C5Z2"/>
<dbReference type="InterPro" id="IPR010473">
    <property type="entry name" value="GTPase-bd"/>
</dbReference>
<dbReference type="SMART" id="SM01140">
    <property type="entry name" value="Drf_GBD"/>
    <property type="match status" value="1"/>
</dbReference>
<evidence type="ECO:0000313" key="3">
    <source>
        <dbReference type="EMBL" id="KZT02263.1"/>
    </source>
</evidence>
<evidence type="ECO:0000256" key="1">
    <source>
        <dbReference type="SAM" id="MobiDB-lite"/>
    </source>
</evidence>
<sequence>MFKSILPSRRSISGEFQMVTGPGETAPNGKENFPSEPSSSDAQPSRTEKKKKRKSKDPTREEQVDPEEFDKLLDELQVPDNMRGKLATMDMSVKAAFLKSSRDMATMRQSQSNSHHSLRGPRRAYSSDSLSSLSKSQATFSPPAEESSLPRSPDRPRFMSSISRGVSIDVGRHPFLHTSELTASVVRLPITKEKRAKHAIATPAKWCKILTSVSTVQLEVETVKKLRLLLRNEPTQWTKEFLKEGGYPALLSRLDEILNVEWREEQHDDQILHELLRCIKALSTSSVGCAALRSQCPEPYTRLVTLLYSDKRPGEVGTRQLIIELLLILFDLYPPSSLPSIGSPKAASMINLSRSAPMPWQSTATLVTPSNLIVLPAPHSSLFSFLKSLLLTPAPRPAEADSPPVEPHKFIEELHRPRIYKTYLEELNNICRDYFWVFCHPNNTIWILGEVDEGKVEKPRAPGGMTGGVEFEAMTYMTIHFKFLNALARAAEDLRLDRRLEHSAFQLHSDLFASGLEKILFMSRKASATYYPTLHLEIARYVAAAGRSGYELPWNISRVMGSPPSAMRKPPAPPPRAPKPLSTHSKSASMSAYAGPSTPTRGSFLTTSTPAPTPALPPVRKVNPMFGC</sequence>
<evidence type="ECO:0000313" key="4">
    <source>
        <dbReference type="Proteomes" id="UP000076871"/>
    </source>
</evidence>
<feature type="compositionally biased region" description="Basic and acidic residues" evidence="1">
    <location>
        <begin position="56"/>
        <end position="74"/>
    </location>
</feature>
<protein>
    <recommendedName>
        <fullName evidence="2">Formin GTPase-binding domain-containing protein</fullName>
    </recommendedName>
</protein>
<dbReference type="RefSeq" id="XP_040760003.1">
    <property type="nucleotide sequence ID" value="XM_040909832.1"/>
</dbReference>
<gene>
    <name evidence="3" type="ORF">LAESUDRAFT_730448</name>
</gene>
<accession>A0A165C5Z2</accession>
<dbReference type="InterPro" id="IPR016024">
    <property type="entry name" value="ARM-type_fold"/>
</dbReference>